<proteinExistence type="predicted"/>
<evidence type="ECO:0000313" key="2">
    <source>
        <dbReference type="Proteomes" id="UP000678393"/>
    </source>
</evidence>
<dbReference type="EMBL" id="CAJHNH020001632">
    <property type="protein sequence ID" value="CAG5123843.1"/>
    <property type="molecule type" value="Genomic_DNA"/>
</dbReference>
<gene>
    <name evidence="1" type="ORF">CUNI_LOCUS9401</name>
</gene>
<feature type="non-terminal residue" evidence="1">
    <location>
        <position position="57"/>
    </location>
</feature>
<protein>
    <submittedName>
        <fullName evidence="1">Uncharacterized protein</fullName>
    </submittedName>
</protein>
<name>A0A8S3Z2W1_9EUPU</name>
<keyword evidence="2" id="KW-1185">Reference proteome</keyword>
<dbReference type="Proteomes" id="UP000678393">
    <property type="component" value="Unassembled WGS sequence"/>
</dbReference>
<evidence type="ECO:0000313" key="1">
    <source>
        <dbReference type="EMBL" id="CAG5123843.1"/>
    </source>
</evidence>
<organism evidence="1 2">
    <name type="scientific">Candidula unifasciata</name>
    <dbReference type="NCBI Taxonomy" id="100452"/>
    <lineage>
        <taxon>Eukaryota</taxon>
        <taxon>Metazoa</taxon>
        <taxon>Spiralia</taxon>
        <taxon>Lophotrochozoa</taxon>
        <taxon>Mollusca</taxon>
        <taxon>Gastropoda</taxon>
        <taxon>Heterobranchia</taxon>
        <taxon>Euthyneura</taxon>
        <taxon>Panpulmonata</taxon>
        <taxon>Eupulmonata</taxon>
        <taxon>Stylommatophora</taxon>
        <taxon>Helicina</taxon>
        <taxon>Helicoidea</taxon>
        <taxon>Geomitridae</taxon>
        <taxon>Candidula</taxon>
    </lineage>
</organism>
<sequence length="57" mass="6860">KKCTKKKNMKRKKYLKRKNRREDFQLICHNRSSLSRSSPGGMASKMIHHLRKNMMRG</sequence>
<feature type="non-terminal residue" evidence="1">
    <location>
        <position position="1"/>
    </location>
</feature>
<comment type="caution">
    <text evidence="1">The sequence shown here is derived from an EMBL/GenBank/DDBJ whole genome shotgun (WGS) entry which is preliminary data.</text>
</comment>
<dbReference type="AlphaFoldDB" id="A0A8S3Z2W1"/>
<reference evidence="1" key="1">
    <citation type="submission" date="2021-04" db="EMBL/GenBank/DDBJ databases">
        <authorList>
            <consortium name="Molecular Ecology Group"/>
        </authorList>
    </citation>
    <scope>NUCLEOTIDE SEQUENCE</scope>
</reference>
<accession>A0A8S3Z2W1</accession>